<feature type="transmembrane region" description="Helical" evidence="7">
    <location>
        <begin position="425"/>
        <end position="443"/>
    </location>
</feature>
<feature type="transmembrane region" description="Helical" evidence="7">
    <location>
        <begin position="350"/>
        <end position="376"/>
    </location>
</feature>
<evidence type="ECO:0000256" key="4">
    <source>
        <dbReference type="ARBA" id="ARBA00022692"/>
    </source>
</evidence>
<sequence length="453" mass="49545">MSNYIKVALLMASSLFMQFLDATIVTTALPYIGRSLNVPTSSLSLTVSIYFITMAIFIPLSGWIAKRIGKKNAWLLATLLFVLSSLGDAVAPTFSFLLASRFIQGFAGSLMTPTARLIMLEKTPSNQLLRMANYLVWPALIAPAIAPIIGGFFVKYLTWQWIFLINVPIGLLAIIIGIKLVEKDTQKSSTKFDFLGFIEIAISSGFILIGAEIATYGREYWPTAGILVLIGLLMILVVGHHLSHVDNPLFDIKALEVSSFRIYQTGGTFLWLSVGALPYLLTVYLQTVFHWSALVAGYYVIFVFIGNIGIKPFTNVIIRHIKYKASLLIALFTVGISTAALAWIQPTTIGFIIAGLAFISGCGRSLALTCYNAVTFSEIPMDERNSANTLSSVLQTMAQGLGVSLITVVVSALSSFVSVNTAYEYGFIFLGILMLYPIIEVFIQPRDFGSKAL</sequence>
<dbReference type="SUPFAM" id="SSF103473">
    <property type="entry name" value="MFS general substrate transporter"/>
    <property type="match status" value="1"/>
</dbReference>
<dbReference type="KEGG" id="lku:APS55_00610"/>
<feature type="transmembrane region" description="Helical" evidence="7">
    <location>
        <begin position="131"/>
        <end position="153"/>
    </location>
</feature>
<dbReference type="Pfam" id="PF07690">
    <property type="entry name" value="MFS_1"/>
    <property type="match status" value="1"/>
</dbReference>
<protein>
    <submittedName>
        <fullName evidence="9">MFS transporter</fullName>
    </submittedName>
</protein>
<feature type="transmembrane region" description="Helical" evidence="7">
    <location>
        <begin position="220"/>
        <end position="242"/>
    </location>
</feature>
<evidence type="ECO:0000256" key="3">
    <source>
        <dbReference type="ARBA" id="ARBA00022475"/>
    </source>
</evidence>
<reference evidence="10" key="1">
    <citation type="submission" date="2015-10" db="EMBL/GenBank/DDBJ databases">
        <title>Bioinformatic analysis of the first complete genome sequence of Lactobacillus kunkeei strain MP2, an Apis mellifera gut isolate.</title>
        <authorList>
            <person name="Asenjo F."/>
            <person name="Olmos A."/>
            <person name="Henriquez-Piskulich P."/>
            <person name="Aldea P."/>
            <person name="Ugalde J.A."/>
            <person name="Trombert A.N."/>
        </authorList>
    </citation>
    <scope>NUCLEOTIDE SEQUENCE [LARGE SCALE GENOMIC DNA]</scope>
    <source>
        <strain evidence="10">MP2</strain>
    </source>
</reference>
<dbReference type="InterPro" id="IPR020846">
    <property type="entry name" value="MFS_dom"/>
</dbReference>
<feature type="transmembrane region" description="Helical" evidence="7">
    <location>
        <begin position="159"/>
        <end position="180"/>
    </location>
</feature>
<dbReference type="GO" id="GO:0022857">
    <property type="term" value="F:transmembrane transporter activity"/>
    <property type="evidence" value="ECO:0007669"/>
    <property type="project" value="InterPro"/>
</dbReference>
<accession>A0AAC9EZM0</accession>
<evidence type="ECO:0000256" key="5">
    <source>
        <dbReference type="ARBA" id="ARBA00022989"/>
    </source>
</evidence>
<feature type="transmembrane region" description="Helical" evidence="7">
    <location>
        <begin position="102"/>
        <end position="119"/>
    </location>
</feature>
<dbReference type="GO" id="GO:0005886">
    <property type="term" value="C:plasma membrane"/>
    <property type="evidence" value="ECO:0007669"/>
    <property type="project" value="UniProtKB-SubCell"/>
</dbReference>
<dbReference type="PANTHER" id="PTHR42718">
    <property type="entry name" value="MAJOR FACILITATOR SUPERFAMILY MULTIDRUG TRANSPORTER MFSC"/>
    <property type="match status" value="1"/>
</dbReference>
<keyword evidence="5 7" id="KW-1133">Transmembrane helix</keyword>
<evidence type="ECO:0000256" key="2">
    <source>
        <dbReference type="ARBA" id="ARBA00022448"/>
    </source>
</evidence>
<dbReference type="InterPro" id="IPR036259">
    <property type="entry name" value="MFS_trans_sf"/>
</dbReference>
<keyword evidence="6 7" id="KW-0472">Membrane</keyword>
<organism evidence="9 10">
    <name type="scientific">Apilactobacillus kunkeei</name>
    <dbReference type="NCBI Taxonomy" id="148814"/>
    <lineage>
        <taxon>Bacteria</taxon>
        <taxon>Bacillati</taxon>
        <taxon>Bacillota</taxon>
        <taxon>Bacilli</taxon>
        <taxon>Lactobacillales</taxon>
        <taxon>Lactobacillaceae</taxon>
        <taxon>Apilactobacillus</taxon>
    </lineage>
</organism>
<feature type="domain" description="Major facilitator superfamily (MFS) profile" evidence="8">
    <location>
        <begin position="7"/>
        <end position="449"/>
    </location>
</feature>
<keyword evidence="2" id="KW-0813">Transport</keyword>
<feature type="transmembrane region" description="Helical" evidence="7">
    <location>
        <begin position="397"/>
        <end position="419"/>
    </location>
</feature>
<evidence type="ECO:0000313" key="9">
    <source>
        <dbReference type="EMBL" id="ALJ30828.1"/>
    </source>
</evidence>
<dbReference type="InterPro" id="IPR011701">
    <property type="entry name" value="MFS"/>
</dbReference>
<feature type="transmembrane region" description="Helical" evidence="7">
    <location>
        <begin position="291"/>
        <end position="313"/>
    </location>
</feature>
<dbReference type="Gene3D" id="1.20.1720.10">
    <property type="entry name" value="Multidrug resistance protein D"/>
    <property type="match status" value="1"/>
</dbReference>
<feature type="transmembrane region" description="Helical" evidence="7">
    <location>
        <begin position="325"/>
        <end position="344"/>
    </location>
</feature>
<dbReference type="PROSITE" id="PS50850">
    <property type="entry name" value="MFS"/>
    <property type="match status" value="1"/>
</dbReference>
<feature type="transmembrane region" description="Helical" evidence="7">
    <location>
        <begin position="46"/>
        <end position="65"/>
    </location>
</feature>
<dbReference type="PANTHER" id="PTHR42718:SF46">
    <property type="entry name" value="BLR6921 PROTEIN"/>
    <property type="match status" value="1"/>
</dbReference>
<keyword evidence="3" id="KW-1003">Cell membrane</keyword>
<evidence type="ECO:0000313" key="10">
    <source>
        <dbReference type="Proteomes" id="UP000067203"/>
    </source>
</evidence>
<feature type="transmembrane region" description="Helical" evidence="7">
    <location>
        <begin position="192"/>
        <end position="214"/>
    </location>
</feature>
<evidence type="ECO:0000259" key="8">
    <source>
        <dbReference type="PROSITE" id="PS50850"/>
    </source>
</evidence>
<proteinExistence type="predicted"/>
<dbReference type="EMBL" id="CP012920">
    <property type="protein sequence ID" value="ALJ30828.1"/>
    <property type="molecule type" value="Genomic_DNA"/>
</dbReference>
<evidence type="ECO:0000256" key="7">
    <source>
        <dbReference type="SAM" id="Phobius"/>
    </source>
</evidence>
<comment type="subcellular location">
    <subcellularLocation>
        <location evidence="1">Cell membrane</location>
        <topology evidence="1">Multi-pass membrane protein</topology>
    </subcellularLocation>
</comment>
<keyword evidence="4 7" id="KW-0812">Transmembrane</keyword>
<reference evidence="9 10" key="2">
    <citation type="journal article" date="2016" name="PeerJ">
        <title>Genome sequencing and analysis of the first complete genome of Lactobacillus kunkeei strain MP2, an Apis mellifera gut isolate.</title>
        <authorList>
            <person name="Asenjo F."/>
            <person name="Olmos A."/>
            <person name="Henriquez-Piskulich P."/>
            <person name="Polanco V."/>
            <person name="Aldea P."/>
            <person name="Ugalde J.A."/>
            <person name="Trombert A.N."/>
        </authorList>
    </citation>
    <scope>NUCLEOTIDE SEQUENCE [LARGE SCALE GENOMIC DNA]</scope>
    <source>
        <strain evidence="9 10">MP2</strain>
    </source>
</reference>
<dbReference type="Gene3D" id="1.20.1250.20">
    <property type="entry name" value="MFS general substrate transporter like domains"/>
    <property type="match status" value="1"/>
</dbReference>
<feature type="transmembrane region" description="Helical" evidence="7">
    <location>
        <begin position="262"/>
        <end position="285"/>
    </location>
</feature>
<name>A0AAC9EZM0_9LACO</name>
<dbReference type="Proteomes" id="UP000067203">
    <property type="component" value="Chromosome"/>
</dbReference>
<evidence type="ECO:0000256" key="6">
    <source>
        <dbReference type="ARBA" id="ARBA00023136"/>
    </source>
</evidence>
<feature type="transmembrane region" description="Helical" evidence="7">
    <location>
        <begin position="72"/>
        <end position="96"/>
    </location>
</feature>
<evidence type="ECO:0000256" key="1">
    <source>
        <dbReference type="ARBA" id="ARBA00004651"/>
    </source>
</evidence>
<gene>
    <name evidence="9" type="ORF">APS55_00610</name>
</gene>
<dbReference type="AlphaFoldDB" id="A0AAC9EZM0"/>